<dbReference type="SUPFAM" id="SSF48403">
    <property type="entry name" value="Ankyrin repeat"/>
    <property type="match status" value="1"/>
</dbReference>
<evidence type="ECO:0000256" key="3">
    <source>
        <dbReference type="PROSITE-ProRule" id="PRU00023"/>
    </source>
</evidence>
<dbReference type="InterPro" id="IPR002110">
    <property type="entry name" value="Ankyrin_rpt"/>
</dbReference>
<organism evidence="5 6">
    <name type="scientific">Smittium angustum</name>
    <dbReference type="NCBI Taxonomy" id="133377"/>
    <lineage>
        <taxon>Eukaryota</taxon>
        <taxon>Fungi</taxon>
        <taxon>Fungi incertae sedis</taxon>
        <taxon>Zoopagomycota</taxon>
        <taxon>Kickxellomycotina</taxon>
        <taxon>Harpellomycetes</taxon>
        <taxon>Harpellales</taxon>
        <taxon>Legeriomycetaceae</taxon>
        <taxon>Smittium</taxon>
    </lineage>
</organism>
<feature type="repeat" description="ANK" evidence="3">
    <location>
        <begin position="143"/>
        <end position="175"/>
    </location>
</feature>
<dbReference type="PROSITE" id="PS50297">
    <property type="entry name" value="ANK_REP_REGION"/>
    <property type="match status" value="1"/>
</dbReference>
<feature type="repeat" description="ANK" evidence="3">
    <location>
        <begin position="210"/>
        <end position="242"/>
    </location>
</feature>
<feature type="region of interest" description="Disordered" evidence="4">
    <location>
        <begin position="645"/>
        <end position="697"/>
    </location>
</feature>
<keyword evidence="1" id="KW-0677">Repeat</keyword>
<dbReference type="AlphaFoldDB" id="A0A2U1IUX5"/>
<dbReference type="Gene3D" id="1.25.40.20">
    <property type="entry name" value="Ankyrin repeat-containing domain"/>
    <property type="match status" value="1"/>
</dbReference>
<feature type="compositionally biased region" description="Basic and acidic residues" evidence="4">
    <location>
        <begin position="647"/>
        <end position="666"/>
    </location>
</feature>
<feature type="repeat" description="ANK" evidence="3">
    <location>
        <begin position="243"/>
        <end position="275"/>
    </location>
</feature>
<gene>
    <name evidence="5" type="ORF">BB558_007466</name>
</gene>
<dbReference type="Proteomes" id="UP000245591">
    <property type="component" value="Unassembled WGS sequence"/>
</dbReference>
<keyword evidence="2 3" id="KW-0040">ANK repeat</keyword>
<accession>A0A2U1IUX5</accession>
<feature type="compositionally biased region" description="Polar residues" evidence="4">
    <location>
        <begin position="683"/>
        <end position="697"/>
    </location>
</feature>
<reference evidence="5 6" key="1">
    <citation type="journal article" date="2018" name="MBio">
        <title>Comparative Genomics Reveals the Core Gene Toolbox for the Fungus-Insect Symbiosis.</title>
        <authorList>
            <person name="Wang Y."/>
            <person name="Stata M."/>
            <person name="Wang W."/>
            <person name="Stajich J.E."/>
            <person name="White M.M."/>
            <person name="Moncalvo J.M."/>
        </authorList>
    </citation>
    <scope>NUCLEOTIDE SEQUENCE [LARGE SCALE GENOMIC DNA]</scope>
    <source>
        <strain evidence="5 6">AUS-126-30</strain>
    </source>
</reference>
<feature type="compositionally biased region" description="Polar residues" evidence="4">
    <location>
        <begin position="54"/>
        <end position="73"/>
    </location>
</feature>
<dbReference type="SMART" id="SM00248">
    <property type="entry name" value="ANK"/>
    <property type="match status" value="5"/>
</dbReference>
<comment type="caution">
    <text evidence="5">The sequence shown here is derived from an EMBL/GenBank/DDBJ whole genome shotgun (WGS) entry which is preliminary data.</text>
</comment>
<dbReference type="PROSITE" id="PS50088">
    <property type="entry name" value="ANK_REPEAT"/>
    <property type="match status" value="3"/>
</dbReference>
<dbReference type="PANTHER" id="PTHR24198">
    <property type="entry name" value="ANKYRIN REPEAT AND PROTEIN KINASE DOMAIN-CONTAINING PROTEIN"/>
    <property type="match status" value="1"/>
</dbReference>
<evidence type="ECO:0000313" key="5">
    <source>
        <dbReference type="EMBL" id="PVZ96611.1"/>
    </source>
</evidence>
<dbReference type="Pfam" id="PF12796">
    <property type="entry name" value="Ank_2"/>
    <property type="match status" value="2"/>
</dbReference>
<name>A0A2U1IUX5_SMIAN</name>
<dbReference type="EMBL" id="MBFU01001229">
    <property type="protein sequence ID" value="PVZ96611.1"/>
    <property type="molecule type" value="Genomic_DNA"/>
</dbReference>
<dbReference type="InterPro" id="IPR036770">
    <property type="entry name" value="Ankyrin_rpt-contain_sf"/>
</dbReference>
<evidence type="ECO:0000256" key="2">
    <source>
        <dbReference type="ARBA" id="ARBA00023043"/>
    </source>
</evidence>
<evidence type="ECO:0000256" key="1">
    <source>
        <dbReference type="ARBA" id="ARBA00022737"/>
    </source>
</evidence>
<feature type="region of interest" description="Disordered" evidence="4">
    <location>
        <begin position="37"/>
        <end position="73"/>
    </location>
</feature>
<proteinExistence type="predicted"/>
<dbReference type="PANTHER" id="PTHR24198:SF165">
    <property type="entry name" value="ANKYRIN REPEAT-CONTAINING PROTEIN-RELATED"/>
    <property type="match status" value="1"/>
</dbReference>
<keyword evidence="6" id="KW-1185">Reference proteome</keyword>
<evidence type="ECO:0000313" key="6">
    <source>
        <dbReference type="Proteomes" id="UP000245591"/>
    </source>
</evidence>
<protein>
    <submittedName>
        <fullName evidence="5">Uncharacterized protein</fullName>
    </submittedName>
</protein>
<sequence length="697" mass="77920">MNFAKADSIKIKHTSEIVNKYKQIIQLAENFTTKPTSPEIKAIDEPTKTKHSSRNISEPITSTHNYEIPSPQENNTARTIKQAILNDDIDTISTLCLENHHILLANSEDGVTALMLACYCSSFKLVKWLCQRKYIDLDTKDSKGNTAMHYAAYTGSTKATEILIIYGANINIPNNDNITPFQIACYHGNPDLVRFMIAVGQFKIDNKDITGKTALMVASYNGKYSVVDILLKKNFRTKSIDKSGWTALMFAIAVGQIAVCKQLLDHDLDKNTISKKHQLKAIKISRIFAHKEISDILEEFNTKFLKNELETMQPLNQHDIIPKILVDKVTINDSSSKISANHIPNTKNTISSLIKSIHIDSMTNVLEPQKVSISNTQRRTSINTKPSLTDTNSNLKGKGGSIILSELTKISSIKDHISASNNNNIPNENMNSNTNSRKIEIPYQSEYIKSNIKNTLKTEIIHASNHESTKTEKSKQPLLDTTTTENKISCSRLSISNKSIKKSDKIQYSNTDFDMHTKTNSKLKHNIKSGSIKSSTSLQKNLDEENQKMENLSSNHTNTGIINLENTENQSASNNNNVLLTEIKVSKKDSACIQDIITKRFRKILVLGKKKPEDPSTKKSEQTSGLLLSEIKNGSYKTYEKQLPTPKIKDDCKDGSDMDSIPKEPDLVLTSNSTGISKKLPSIPSTSKNLTLQYTKR</sequence>
<evidence type="ECO:0000256" key="4">
    <source>
        <dbReference type="SAM" id="MobiDB-lite"/>
    </source>
</evidence>